<reference evidence="1" key="1">
    <citation type="submission" date="2021-03" db="EMBL/GenBank/DDBJ databases">
        <authorList>
            <person name="Tagirdzhanova G."/>
        </authorList>
    </citation>
    <scope>NUCLEOTIDE SEQUENCE</scope>
</reference>
<sequence>MVYVMASMNYGRDETVRQLEELVNGLKDREMHKYRSLGRLGERMKGKEGMDKMRDLKALTEEIAKSLAGQDRAE</sequence>
<protein>
    <submittedName>
        <fullName evidence="1">Uncharacterized protein</fullName>
    </submittedName>
</protein>
<keyword evidence="2" id="KW-1185">Reference proteome</keyword>
<dbReference type="AlphaFoldDB" id="A0A8H3FBP4"/>
<dbReference type="Proteomes" id="UP000664203">
    <property type="component" value="Unassembled WGS sequence"/>
</dbReference>
<organism evidence="1 2">
    <name type="scientific">Alectoria fallacina</name>
    <dbReference type="NCBI Taxonomy" id="1903189"/>
    <lineage>
        <taxon>Eukaryota</taxon>
        <taxon>Fungi</taxon>
        <taxon>Dikarya</taxon>
        <taxon>Ascomycota</taxon>
        <taxon>Pezizomycotina</taxon>
        <taxon>Lecanoromycetes</taxon>
        <taxon>OSLEUM clade</taxon>
        <taxon>Lecanoromycetidae</taxon>
        <taxon>Lecanorales</taxon>
        <taxon>Lecanorineae</taxon>
        <taxon>Parmeliaceae</taxon>
        <taxon>Alectoria</taxon>
    </lineage>
</organism>
<accession>A0A8H3FBP4</accession>
<gene>
    <name evidence="1" type="ORF">ALECFALPRED_001591</name>
</gene>
<evidence type="ECO:0000313" key="2">
    <source>
        <dbReference type="Proteomes" id="UP000664203"/>
    </source>
</evidence>
<comment type="caution">
    <text evidence="1">The sequence shown here is derived from an EMBL/GenBank/DDBJ whole genome shotgun (WGS) entry which is preliminary data.</text>
</comment>
<evidence type="ECO:0000313" key="1">
    <source>
        <dbReference type="EMBL" id="CAF9920640.1"/>
    </source>
</evidence>
<name>A0A8H3FBP4_9LECA</name>
<proteinExistence type="predicted"/>
<dbReference type="EMBL" id="CAJPDR010000138">
    <property type="protein sequence ID" value="CAF9920640.1"/>
    <property type="molecule type" value="Genomic_DNA"/>
</dbReference>